<name>A0A5J6N487_9PROT</name>
<reference evidence="1 2" key="1">
    <citation type="submission" date="2019-08" db="EMBL/GenBank/DDBJ databases">
        <title>Hyperibacter terrae gen. nov., sp. nov. and Hyperibacter viscosus sp. nov., two new members in the family Rhodospirillaceae isolated from the rhizosphere of Hypericum perforatum.</title>
        <authorList>
            <person name="Noviana Z."/>
        </authorList>
    </citation>
    <scope>NUCLEOTIDE SEQUENCE [LARGE SCALE GENOMIC DNA]</scope>
    <source>
        <strain evidence="1 2">R5959</strain>
    </source>
</reference>
<gene>
    <name evidence="1" type="ORF">FRZ61_45900</name>
</gene>
<organism evidence="1 2">
    <name type="scientific">Hypericibacter adhaerens</name>
    <dbReference type="NCBI Taxonomy" id="2602016"/>
    <lineage>
        <taxon>Bacteria</taxon>
        <taxon>Pseudomonadati</taxon>
        <taxon>Pseudomonadota</taxon>
        <taxon>Alphaproteobacteria</taxon>
        <taxon>Rhodospirillales</taxon>
        <taxon>Dongiaceae</taxon>
        <taxon>Hypericibacter</taxon>
    </lineage>
</organism>
<dbReference type="KEGG" id="hadh:FRZ61_45900"/>
<dbReference type="RefSeq" id="WP_151119908.1">
    <property type="nucleotide sequence ID" value="NZ_CP042582.1"/>
</dbReference>
<dbReference type="EMBL" id="CP042582">
    <property type="protein sequence ID" value="QEX24649.1"/>
    <property type="molecule type" value="Genomic_DNA"/>
</dbReference>
<dbReference type="Proteomes" id="UP000325797">
    <property type="component" value="Chromosome"/>
</dbReference>
<sequence length="183" mass="19305">MRHEEDCLIHGNPVKAVIDGPFTEGRLAIAPHYSVLRRAIGQLGGLLLLYRTVRKTRVEEIAASLEGVSAEWREAHDGLRAIAPAPRMRRIHGEVLAAAELIATATEILRGSLRATGGGVEAADAALAPLQRAQRILLAVSDDRLGMGMVSYDTACCCSAPAEDTPTISGGGRNDGGLFDLGA</sequence>
<dbReference type="AlphaFoldDB" id="A0A5J6N487"/>
<evidence type="ECO:0000313" key="1">
    <source>
        <dbReference type="EMBL" id="QEX24649.1"/>
    </source>
</evidence>
<keyword evidence="2" id="KW-1185">Reference proteome</keyword>
<proteinExistence type="predicted"/>
<accession>A0A5J6N487</accession>
<evidence type="ECO:0000313" key="2">
    <source>
        <dbReference type="Proteomes" id="UP000325797"/>
    </source>
</evidence>
<protein>
    <submittedName>
        <fullName evidence="1">Uncharacterized protein</fullName>
    </submittedName>
</protein>